<protein>
    <submittedName>
        <fullName evidence="1">Uncharacterized protein</fullName>
    </submittedName>
</protein>
<evidence type="ECO:0000313" key="1">
    <source>
        <dbReference type="EMBL" id="TGZ78239.1"/>
    </source>
</evidence>
<name>A0A4S2MR87_9PEZI</name>
<sequence>MLAQSPTLWDPFIHRSTHPVPYTFHPVHFVILSSPLSFCVIPPLPSHPAYTFLMTNQPPQ</sequence>
<dbReference type="InParanoid" id="A0A4S2MR87"/>
<dbReference type="Proteomes" id="UP000298138">
    <property type="component" value="Unassembled WGS sequence"/>
</dbReference>
<proteinExistence type="predicted"/>
<keyword evidence="2" id="KW-1185">Reference proteome</keyword>
<gene>
    <name evidence="1" type="ORF">EX30DRAFT_343312</name>
</gene>
<dbReference type="AlphaFoldDB" id="A0A4S2MR87"/>
<evidence type="ECO:0000313" key="2">
    <source>
        <dbReference type="Proteomes" id="UP000298138"/>
    </source>
</evidence>
<reference evidence="1 2" key="1">
    <citation type="submission" date="2019-04" db="EMBL/GenBank/DDBJ databases">
        <title>Comparative genomics and transcriptomics to analyze fruiting body development in filamentous ascomycetes.</title>
        <authorList>
            <consortium name="DOE Joint Genome Institute"/>
            <person name="Lutkenhaus R."/>
            <person name="Traeger S."/>
            <person name="Breuer J."/>
            <person name="Kuo A."/>
            <person name="Lipzen A."/>
            <person name="Pangilinan J."/>
            <person name="Dilworth D."/>
            <person name="Sandor L."/>
            <person name="Poggeler S."/>
            <person name="Barry K."/>
            <person name="Grigoriev I.V."/>
            <person name="Nowrousian M."/>
        </authorList>
    </citation>
    <scope>NUCLEOTIDE SEQUENCE [LARGE SCALE GENOMIC DNA]</scope>
    <source>
        <strain evidence="1 2">CBS 389.68</strain>
    </source>
</reference>
<organism evidence="1 2">
    <name type="scientific">Ascodesmis nigricans</name>
    <dbReference type="NCBI Taxonomy" id="341454"/>
    <lineage>
        <taxon>Eukaryota</taxon>
        <taxon>Fungi</taxon>
        <taxon>Dikarya</taxon>
        <taxon>Ascomycota</taxon>
        <taxon>Pezizomycotina</taxon>
        <taxon>Pezizomycetes</taxon>
        <taxon>Pezizales</taxon>
        <taxon>Ascodesmidaceae</taxon>
        <taxon>Ascodesmis</taxon>
    </lineage>
</organism>
<accession>A0A4S2MR87</accession>
<dbReference type="EMBL" id="ML220143">
    <property type="protein sequence ID" value="TGZ78239.1"/>
    <property type="molecule type" value="Genomic_DNA"/>
</dbReference>